<reference evidence="3" key="1">
    <citation type="submission" date="2021-04" db="EMBL/GenBank/DDBJ databases">
        <authorList>
            <consortium name="Molecular Ecology Group"/>
        </authorList>
    </citation>
    <scope>NUCLEOTIDE SEQUENCE</scope>
</reference>
<feature type="compositionally biased region" description="Polar residues" evidence="2">
    <location>
        <begin position="160"/>
        <end position="170"/>
    </location>
</feature>
<feature type="compositionally biased region" description="Basic and acidic residues" evidence="2">
    <location>
        <begin position="54"/>
        <end position="64"/>
    </location>
</feature>
<evidence type="ECO:0000313" key="4">
    <source>
        <dbReference type="Proteomes" id="UP000678393"/>
    </source>
</evidence>
<proteinExistence type="predicted"/>
<accession>A0A8S3ZSH6</accession>
<feature type="region of interest" description="Disordered" evidence="2">
    <location>
        <begin position="155"/>
        <end position="184"/>
    </location>
</feature>
<feature type="region of interest" description="Disordered" evidence="2">
    <location>
        <begin position="54"/>
        <end position="104"/>
    </location>
</feature>
<evidence type="ECO:0000256" key="2">
    <source>
        <dbReference type="SAM" id="MobiDB-lite"/>
    </source>
</evidence>
<evidence type="ECO:0000256" key="1">
    <source>
        <dbReference type="SAM" id="Coils"/>
    </source>
</evidence>
<feature type="compositionally biased region" description="Basic and acidic residues" evidence="2">
    <location>
        <begin position="72"/>
        <end position="83"/>
    </location>
</feature>
<keyword evidence="1" id="KW-0175">Coiled coil</keyword>
<dbReference type="OrthoDB" id="6123720at2759"/>
<name>A0A8S3ZSH6_9EUPU</name>
<dbReference type="Proteomes" id="UP000678393">
    <property type="component" value="Unassembled WGS sequence"/>
</dbReference>
<sequence length="287" mass="33659">MEQLLQNPAFRMKISSLSPSTRRWFISSLIDLFEQESEYVIDVIEDCREDMRETADRYKDETSELRATSRMLQEKRDNPEPSPKRSLSRISNHSRLSRSCDRQSSLDSIANRMRFRRRRIVGSEDDGYKSAAENNNRCASSISFNSLPSLPSLVVPSSNTGSRTTRSLPVTPTVPAEQEEERKKIEIQEETRAILQNMSTRDSTVEKERERQQARLERIRRQKRFLLEDRTQQALLLLDKALEMDKVLAQDKERQGLQLRQKLVDMKKKREQKIDSEFVEIIELHEK</sequence>
<protein>
    <submittedName>
        <fullName evidence="3">Uncharacterized protein</fullName>
    </submittedName>
</protein>
<dbReference type="EMBL" id="CAJHNH020005357">
    <property type="protein sequence ID" value="CAG5132429.1"/>
    <property type="molecule type" value="Genomic_DNA"/>
</dbReference>
<feature type="coiled-coil region" evidence="1">
    <location>
        <begin position="202"/>
        <end position="229"/>
    </location>
</feature>
<organism evidence="3 4">
    <name type="scientific">Candidula unifasciata</name>
    <dbReference type="NCBI Taxonomy" id="100452"/>
    <lineage>
        <taxon>Eukaryota</taxon>
        <taxon>Metazoa</taxon>
        <taxon>Spiralia</taxon>
        <taxon>Lophotrochozoa</taxon>
        <taxon>Mollusca</taxon>
        <taxon>Gastropoda</taxon>
        <taxon>Heterobranchia</taxon>
        <taxon>Euthyneura</taxon>
        <taxon>Panpulmonata</taxon>
        <taxon>Eupulmonata</taxon>
        <taxon>Stylommatophora</taxon>
        <taxon>Helicina</taxon>
        <taxon>Helicoidea</taxon>
        <taxon>Geomitridae</taxon>
        <taxon>Candidula</taxon>
    </lineage>
</organism>
<keyword evidence="4" id="KW-1185">Reference proteome</keyword>
<dbReference type="AlphaFoldDB" id="A0A8S3ZSH6"/>
<gene>
    <name evidence="3" type="ORF">CUNI_LOCUS17987</name>
</gene>
<comment type="caution">
    <text evidence="3">The sequence shown here is derived from an EMBL/GenBank/DDBJ whole genome shotgun (WGS) entry which is preliminary data.</text>
</comment>
<evidence type="ECO:0000313" key="3">
    <source>
        <dbReference type="EMBL" id="CAG5132429.1"/>
    </source>
</evidence>